<organism evidence="2 3">
    <name type="scientific">Cladophialophora carrionii</name>
    <dbReference type="NCBI Taxonomy" id="86049"/>
    <lineage>
        <taxon>Eukaryota</taxon>
        <taxon>Fungi</taxon>
        <taxon>Dikarya</taxon>
        <taxon>Ascomycota</taxon>
        <taxon>Pezizomycotina</taxon>
        <taxon>Eurotiomycetes</taxon>
        <taxon>Chaetothyriomycetidae</taxon>
        <taxon>Chaetothyriales</taxon>
        <taxon>Herpotrichiellaceae</taxon>
        <taxon>Cladophialophora</taxon>
    </lineage>
</organism>
<feature type="compositionally biased region" description="Polar residues" evidence="1">
    <location>
        <begin position="195"/>
        <end position="218"/>
    </location>
</feature>
<feature type="compositionally biased region" description="Basic residues" evidence="1">
    <location>
        <begin position="220"/>
        <end position="232"/>
    </location>
</feature>
<evidence type="ECO:0000313" key="3">
    <source>
        <dbReference type="Proteomes" id="UP000094526"/>
    </source>
</evidence>
<feature type="compositionally biased region" description="Basic and acidic residues" evidence="1">
    <location>
        <begin position="15"/>
        <end position="24"/>
    </location>
</feature>
<feature type="region of interest" description="Disordered" evidence="1">
    <location>
        <begin position="193"/>
        <end position="232"/>
    </location>
</feature>
<dbReference type="OrthoDB" id="5425061at2759"/>
<name>A0A1C1CCY2_9EURO</name>
<dbReference type="Pfam" id="PF09428">
    <property type="entry name" value="DUF2011"/>
    <property type="match status" value="1"/>
</dbReference>
<comment type="caution">
    <text evidence="2">The sequence shown here is derived from an EMBL/GenBank/DDBJ whole genome shotgun (WGS) entry which is preliminary data.</text>
</comment>
<feature type="region of interest" description="Disordered" evidence="1">
    <location>
        <begin position="245"/>
        <end position="293"/>
    </location>
</feature>
<evidence type="ECO:0000313" key="2">
    <source>
        <dbReference type="EMBL" id="OCT46349.1"/>
    </source>
</evidence>
<dbReference type="InterPro" id="IPR018555">
    <property type="entry name" value="C630.06c-like"/>
</dbReference>
<dbReference type="STRING" id="86049.A0A1C1CCY2"/>
<dbReference type="AlphaFoldDB" id="A0A1C1CCY2"/>
<sequence>MFAVPNAKRVKRSRLFHEDDDSHASRASSTSMSPGEPPSDNAEVSYGFEYDFVTPGLSDVKASRPPIEPLPLDDAEEPEYEFRLFAPGPSSGAQHRQAQPGTADAKVRLSATPEPVALADALSLDKAHFVRPNRQESYYFTAALPKDTVRQLKAEYAAVAMSSTDIISLAESTRWPGTALPWRVVQVELLDKQSRSGIQHPSTHVDSTTSQRNSSAQHKAQARTRPSKKRRILVRQRLALRKELASQAQATAEMEREKRTRRNREKKVKKKEREKRKKSEAGGGEQSIERGQP</sequence>
<feature type="compositionally biased region" description="Basic residues" evidence="1">
    <location>
        <begin position="259"/>
        <end position="278"/>
    </location>
</feature>
<dbReference type="Proteomes" id="UP000094526">
    <property type="component" value="Unassembled WGS sequence"/>
</dbReference>
<keyword evidence="3" id="KW-1185">Reference proteome</keyword>
<dbReference type="EMBL" id="LGRB01000016">
    <property type="protein sequence ID" value="OCT46349.1"/>
    <property type="molecule type" value="Genomic_DNA"/>
</dbReference>
<protein>
    <submittedName>
        <fullName evidence="2">Uncharacterized protein</fullName>
    </submittedName>
</protein>
<dbReference type="VEuPathDB" id="FungiDB:CLCR_01280"/>
<evidence type="ECO:0000256" key="1">
    <source>
        <dbReference type="SAM" id="MobiDB-lite"/>
    </source>
</evidence>
<dbReference type="VEuPathDB" id="FungiDB:G647_09179"/>
<proteinExistence type="predicted"/>
<gene>
    <name evidence="2" type="ORF">CLCR_01280</name>
</gene>
<reference evidence="3" key="1">
    <citation type="submission" date="2015-07" db="EMBL/GenBank/DDBJ databases">
        <authorList>
            <person name="Teixeira M.M."/>
            <person name="Souza R.C."/>
            <person name="Almeida L.G."/>
            <person name="Vicente V.A."/>
            <person name="de Hoog S."/>
            <person name="Bocca A.L."/>
            <person name="de Almeida S.R."/>
            <person name="Vasconcelos A.T."/>
            <person name="Felipe M.S."/>
        </authorList>
    </citation>
    <scope>NUCLEOTIDE SEQUENCE [LARGE SCALE GENOMIC DNA]</scope>
    <source>
        <strain evidence="3">KSF</strain>
    </source>
</reference>
<accession>A0A1C1CCY2</accession>
<feature type="region of interest" description="Disordered" evidence="1">
    <location>
        <begin position="1"/>
        <end position="45"/>
    </location>
</feature>